<keyword evidence="4" id="KW-1185">Reference proteome</keyword>
<organism evidence="3 4">
    <name type="scientific">Caulobacter rhizosphaerae</name>
    <dbReference type="NCBI Taxonomy" id="2010972"/>
    <lineage>
        <taxon>Bacteria</taxon>
        <taxon>Pseudomonadati</taxon>
        <taxon>Pseudomonadota</taxon>
        <taxon>Alphaproteobacteria</taxon>
        <taxon>Caulobacterales</taxon>
        <taxon>Caulobacteraceae</taxon>
        <taxon>Caulobacter</taxon>
    </lineage>
</organism>
<dbReference type="InterPro" id="IPR001296">
    <property type="entry name" value="Glyco_trans_1"/>
</dbReference>
<dbReference type="CDD" id="cd03801">
    <property type="entry name" value="GT4_PimA-like"/>
    <property type="match status" value="1"/>
</dbReference>
<evidence type="ECO:0000259" key="1">
    <source>
        <dbReference type="Pfam" id="PF00534"/>
    </source>
</evidence>
<sequence length="361" mass="37999">MLLVSHSTPGGAQEIWANLAEGLRARGHQVMLAALYPGEAPAQDVAPLTWTYAVPERPASVGAKLAMVRALARLFEAFETDVVFTALPAANVLAPIAATLARRSVRVVISHHSPSDTYNRALNLIDGLAGSLASVAHVVSVSEAVQRTHGGKPAAYRAKLKTIKNALPPGVEARIARLAEARQGRTTGRQVVAIGRLAEQKNYPVLIRAAVHMPDVVVRIVGDGSEAAALKALAAELGVADRVHFLGFHPRTEALEILASGDVFAQPSLFEGHSLALIEAAKLGLPLVVSDARVQVEGVSAPDGTLCGVVVGMHDDRSLAREILRLLDDPVRYAATAAQASALGAAATYDAMIRSYEQLMA</sequence>
<dbReference type="InterPro" id="IPR028098">
    <property type="entry name" value="Glyco_trans_4-like_N"/>
</dbReference>
<evidence type="ECO:0000313" key="4">
    <source>
        <dbReference type="Proteomes" id="UP001262754"/>
    </source>
</evidence>
<dbReference type="Gene3D" id="3.40.50.2000">
    <property type="entry name" value="Glycogen Phosphorylase B"/>
    <property type="match status" value="2"/>
</dbReference>
<dbReference type="EMBL" id="JAVDRL010000004">
    <property type="protein sequence ID" value="MDR6530800.1"/>
    <property type="molecule type" value="Genomic_DNA"/>
</dbReference>
<dbReference type="Pfam" id="PF00534">
    <property type="entry name" value="Glycos_transf_1"/>
    <property type="match status" value="1"/>
</dbReference>
<evidence type="ECO:0000313" key="3">
    <source>
        <dbReference type="EMBL" id="MDR6530800.1"/>
    </source>
</evidence>
<proteinExistence type="predicted"/>
<dbReference type="Proteomes" id="UP001262754">
    <property type="component" value="Unassembled WGS sequence"/>
</dbReference>
<reference evidence="3 4" key="1">
    <citation type="submission" date="2023-07" db="EMBL/GenBank/DDBJ databases">
        <title>Sorghum-associated microbial communities from plants grown in Nebraska, USA.</title>
        <authorList>
            <person name="Schachtman D."/>
        </authorList>
    </citation>
    <scope>NUCLEOTIDE SEQUENCE [LARGE SCALE GENOMIC DNA]</scope>
    <source>
        <strain evidence="3 4">DS2154</strain>
    </source>
</reference>
<accession>A0ABU1MX97</accession>
<comment type="caution">
    <text evidence="3">The sequence shown here is derived from an EMBL/GenBank/DDBJ whole genome shotgun (WGS) entry which is preliminary data.</text>
</comment>
<name>A0ABU1MX97_9CAUL</name>
<dbReference type="SUPFAM" id="SSF53756">
    <property type="entry name" value="UDP-Glycosyltransferase/glycogen phosphorylase"/>
    <property type="match status" value="1"/>
</dbReference>
<dbReference type="RefSeq" id="WP_310030510.1">
    <property type="nucleotide sequence ID" value="NZ_JAVDRL010000004.1"/>
</dbReference>
<gene>
    <name evidence="3" type="ORF">J2800_001539</name>
</gene>
<feature type="domain" description="Glycosyl transferase family 1" evidence="1">
    <location>
        <begin position="186"/>
        <end position="336"/>
    </location>
</feature>
<feature type="domain" description="Glycosyltransferase subfamily 4-like N-terminal" evidence="2">
    <location>
        <begin position="9"/>
        <end position="149"/>
    </location>
</feature>
<protein>
    <submittedName>
        <fullName evidence="3">Glycosyltransferase involved in cell wall biosynthesis</fullName>
    </submittedName>
</protein>
<evidence type="ECO:0000259" key="2">
    <source>
        <dbReference type="Pfam" id="PF13439"/>
    </source>
</evidence>
<dbReference type="Pfam" id="PF13439">
    <property type="entry name" value="Glyco_transf_4"/>
    <property type="match status" value="1"/>
</dbReference>
<dbReference type="PANTHER" id="PTHR12526">
    <property type="entry name" value="GLYCOSYLTRANSFERASE"/>
    <property type="match status" value="1"/>
</dbReference>